<sequence length="118" mass="13947">MATAYHMEALRKQRIIDRKHASLARLAIIQQLGEEKKRADQERQKLQKVEQEKERARKREEYIRSMGRTGRAGVVNANYVNMIAEQKLKISQRDLRHQEKILRDHCLVMGHVNDKFLA</sequence>
<dbReference type="Proteomes" id="UP001249851">
    <property type="component" value="Unassembled WGS sequence"/>
</dbReference>
<gene>
    <name evidence="2" type="ORF">P5673_028096</name>
</gene>
<feature type="region of interest" description="Disordered" evidence="1">
    <location>
        <begin position="37"/>
        <end position="57"/>
    </location>
</feature>
<organism evidence="2 3">
    <name type="scientific">Acropora cervicornis</name>
    <name type="common">Staghorn coral</name>
    <dbReference type="NCBI Taxonomy" id="6130"/>
    <lineage>
        <taxon>Eukaryota</taxon>
        <taxon>Metazoa</taxon>
        <taxon>Cnidaria</taxon>
        <taxon>Anthozoa</taxon>
        <taxon>Hexacorallia</taxon>
        <taxon>Scleractinia</taxon>
        <taxon>Astrocoeniina</taxon>
        <taxon>Acroporidae</taxon>
        <taxon>Acropora</taxon>
    </lineage>
</organism>
<proteinExistence type="predicted"/>
<protein>
    <submittedName>
        <fullName evidence="2">Uncharacterized protein</fullName>
    </submittedName>
</protein>
<reference evidence="2" key="2">
    <citation type="journal article" date="2023" name="Science">
        <title>Genomic signatures of disease resistance in endangered staghorn corals.</title>
        <authorList>
            <person name="Vollmer S.V."/>
            <person name="Selwyn J.D."/>
            <person name="Despard B.A."/>
            <person name="Roesel C.L."/>
        </authorList>
    </citation>
    <scope>NUCLEOTIDE SEQUENCE</scope>
    <source>
        <strain evidence="2">K2</strain>
    </source>
</reference>
<name>A0AAD9PYG5_ACRCE</name>
<accession>A0AAD9PYG5</accession>
<evidence type="ECO:0000313" key="2">
    <source>
        <dbReference type="EMBL" id="KAK2551166.1"/>
    </source>
</evidence>
<dbReference type="AlphaFoldDB" id="A0AAD9PYG5"/>
<evidence type="ECO:0000256" key="1">
    <source>
        <dbReference type="SAM" id="MobiDB-lite"/>
    </source>
</evidence>
<evidence type="ECO:0000313" key="3">
    <source>
        <dbReference type="Proteomes" id="UP001249851"/>
    </source>
</evidence>
<keyword evidence="3" id="KW-1185">Reference proteome</keyword>
<reference evidence="2" key="1">
    <citation type="journal article" date="2023" name="G3 (Bethesda)">
        <title>Whole genome assembly and annotation of the endangered Caribbean coral Acropora cervicornis.</title>
        <authorList>
            <person name="Selwyn J.D."/>
            <person name="Vollmer S.V."/>
        </authorList>
    </citation>
    <scope>NUCLEOTIDE SEQUENCE</scope>
    <source>
        <strain evidence="2">K2</strain>
    </source>
</reference>
<comment type="caution">
    <text evidence="2">The sequence shown here is derived from an EMBL/GenBank/DDBJ whole genome shotgun (WGS) entry which is preliminary data.</text>
</comment>
<dbReference type="EMBL" id="JARQWQ010000101">
    <property type="protein sequence ID" value="KAK2551166.1"/>
    <property type="molecule type" value="Genomic_DNA"/>
</dbReference>